<dbReference type="SUPFAM" id="SSF56399">
    <property type="entry name" value="ADP-ribosylation"/>
    <property type="match status" value="1"/>
</dbReference>
<feature type="chain" id="PRO_5001920781" description="DUF952 domain-containing protein" evidence="1">
    <location>
        <begin position="23"/>
        <end position="162"/>
    </location>
</feature>
<comment type="caution">
    <text evidence="2">The sequence shown here is derived from an EMBL/GenBank/DDBJ whole genome shotgun (WGS) entry which is preliminary data.</text>
</comment>
<accession>A0A095X226</accession>
<dbReference type="eggNOG" id="COG3502">
    <property type="taxonomic scope" value="Bacteria"/>
</dbReference>
<protein>
    <recommendedName>
        <fullName evidence="4">DUF952 domain-containing protein</fullName>
    </recommendedName>
</protein>
<evidence type="ECO:0008006" key="4">
    <source>
        <dbReference type="Google" id="ProtNLM"/>
    </source>
</evidence>
<organism evidence="2 3">
    <name type="scientific">Pseudohaliea rubra DSM 19751</name>
    <dbReference type="NCBI Taxonomy" id="1265313"/>
    <lineage>
        <taxon>Bacteria</taxon>
        <taxon>Pseudomonadati</taxon>
        <taxon>Pseudomonadota</taxon>
        <taxon>Gammaproteobacteria</taxon>
        <taxon>Cellvibrionales</taxon>
        <taxon>Halieaceae</taxon>
        <taxon>Pseudohaliea</taxon>
    </lineage>
</organism>
<keyword evidence="1" id="KW-0732">Signal</keyword>
<keyword evidence="3" id="KW-1185">Reference proteome</keyword>
<proteinExistence type="predicted"/>
<evidence type="ECO:0000256" key="1">
    <source>
        <dbReference type="SAM" id="SignalP"/>
    </source>
</evidence>
<sequence>MRVLKLIFAFTTAFLTAFHASAEEKPMRPDYPYVYHLVQARLWEPVVENNGTYYPPTYEADGFTHATANPAALMNVANHFYKGVDGTWYCLRMTEESLEATGVKTIWEGTAPVGAIEPEFEGSDDELFPHILGGIKPAAVLEVIPVERAANGSFLAVSGVTD</sequence>
<dbReference type="STRING" id="1265313.HRUBRA_00412"/>
<dbReference type="Proteomes" id="UP000029640">
    <property type="component" value="Unassembled WGS sequence"/>
</dbReference>
<dbReference type="Pfam" id="PF06108">
    <property type="entry name" value="DUF952"/>
    <property type="match status" value="1"/>
</dbReference>
<dbReference type="HOGENOM" id="CLU_129452_1_0_6"/>
<evidence type="ECO:0000313" key="2">
    <source>
        <dbReference type="EMBL" id="KGE04939.1"/>
    </source>
</evidence>
<dbReference type="OrthoDB" id="5638018at2"/>
<feature type="signal peptide" evidence="1">
    <location>
        <begin position="1"/>
        <end position="22"/>
    </location>
</feature>
<dbReference type="InterPro" id="IPR009297">
    <property type="entry name" value="DUF952"/>
</dbReference>
<gene>
    <name evidence="2" type="ORF">HRUBRA_00412</name>
</gene>
<dbReference type="RefSeq" id="WP_035513829.1">
    <property type="nucleotide sequence ID" value="NZ_KN234746.1"/>
</dbReference>
<dbReference type="EMBL" id="AUVB01000013">
    <property type="protein sequence ID" value="KGE04939.1"/>
    <property type="molecule type" value="Genomic_DNA"/>
</dbReference>
<dbReference type="Gene3D" id="3.20.170.20">
    <property type="entry name" value="Protein of unknown function DUF952"/>
    <property type="match status" value="1"/>
</dbReference>
<reference evidence="2 3" key="1">
    <citation type="journal article" date="2014" name="Genome Announc.">
        <title>Genome Sequence of Gammaproteobacterial Pseudohaliea rubra Type Strain DSM 19751, Isolated from Coastal Seawater of the Mediterranean Sea.</title>
        <authorList>
            <person name="Spring S."/>
            <person name="Fiebig A."/>
            <person name="Riedel T."/>
            <person name="Goker M."/>
            <person name="Klenk H.P."/>
        </authorList>
    </citation>
    <scope>NUCLEOTIDE SEQUENCE [LARGE SCALE GENOMIC DNA]</scope>
    <source>
        <strain evidence="2 3">DSM 19751</strain>
    </source>
</reference>
<dbReference type="AlphaFoldDB" id="A0A095X226"/>
<name>A0A095X226_9GAMM</name>
<evidence type="ECO:0000313" key="3">
    <source>
        <dbReference type="Proteomes" id="UP000029640"/>
    </source>
</evidence>